<evidence type="ECO:0000313" key="3">
    <source>
        <dbReference type="EMBL" id="OGM30287.1"/>
    </source>
</evidence>
<dbReference type="GO" id="GO:0000049">
    <property type="term" value="F:tRNA binding"/>
    <property type="evidence" value="ECO:0007669"/>
    <property type="project" value="UniProtKB-UniRule"/>
</dbReference>
<comment type="function">
    <text evidence="2">An aminoacyl-tRNA editing enzyme that deacylates mischarged D-aminoacyl-tRNAs. Also deacylates mischarged glycyl-tRNA(Ala), protecting cells against glycine mischarging by AlaRS. Acts via tRNA-based rather than protein-based catalysis; rejects L-amino acids rather than detecting D-amino acids in the active site. By recycling D-aminoacyl-tRNA to D-amino acids and free tRNA molecules, this enzyme counteracts the toxicity associated with the formation of D-aminoacyl-tRNA entities in vivo and helps enforce protein L-homochirality.</text>
</comment>
<dbReference type="Gene3D" id="3.50.80.10">
    <property type="entry name" value="D-tyrosyl-tRNA(Tyr) deacylase"/>
    <property type="match status" value="1"/>
</dbReference>
<comment type="catalytic activity">
    <reaction evidence="2">
        <text>glycyl-tRNA(Ala) + H2O = tRNA(Ala) + glycine + H(+)</text>
        <dbReference type="Rhea" id="RHEA:53744"/>
        <dbReference type="Rhea" id="RHEA-COMP:9657"/>
        <dbReference type="Rhea" id="RHEA-COMP:13640"/>
        <dbReference type="ChEBI" id="CHEBI:15377"/>
        <dbReference type="ChEBI" id="CHEBI:15378"/>
        <dbReference type="ChEBI" id="CHEBI:57305"/>
        <dbReference type="ChEBI" id="CHEBI:78442"/>
        <dbReference type="ChEBI" id="CHEBI:78522"/>
    </reaction>
</comment>
<comment type="catalytic activity">
    <reaction evidence="2">
        <text>a D-aminoacyl-tRNA + H2O = a tRNA + a D-alpha-amino acid + H(+)</text>
        <dbReference type="Rhea" id="RHEA:13953"/>
        <dbReference type="Rhea" id="RHEA-COMP:10123"/>
        <dbReference type="Rhea" id="RHEA-COMP:10124"/>
        <dbReference type="ChEBI" id="CHEBI:15377"/>
        <dbReference type="ChEBI" id="CHEBI:15378"/>
        <dbReference type="ChEBI" id="CHEBI:59871"/>
        <dbReference type="ChEBI" id="CHEBI:78442"/>
        <dbReference type="ChEBI" id="CHEBI:79333"/>
        <dbReference type="EC" id="3.1.1.96"/>
    </reaction>
</comment>
<dbReference type="GO" id="GO:0043908">
    <property type="term" value="F:Ser(Gly)-tRNA(Ala) hydrolase activity"/>
    <property type="evidence" value="ECO:0007669"/>
    <property type="project" value="UniProtKB-UniRule"/>
</dbReference>
<dbReference type="EC" id="3.1.1.96" evidence="2"/>
<dbReference type="InterPro" id="IPR023509">
    <property type="entry name" value="DTD-like_sf"/>
</dbReference>
<dbReference type="PANTHER" id="PTHR10472">
    <property type="entry name" value="D-TYROSYL-TRNA TYR DEACYLASE"/>
    <property type="match status" value="1"/>
</dbReference>
<keyword evidence="2" id="KW-0820">tRNA-binding</keyword>
<organism evidence="3 4">
    <name type="scientific">Candidatus Woesebacteria bacterium RIFCSPHIGHO2_01_FULL_41_10</name>
    <dbReference type="NCBI Taxonomy" id="1802500"/>
    <lineage>
        <taxon>Bacteria</taxon>
        <taxon>Candidatus Woeseibacteriota</taxon>
    </lineage>
</organism>
<dbReference type="GO" id="GO:0019478">
    <property type="term" value="P:D-amino acid catabolic process"/>
    <property type="evidence" value="ECO:0007669"/>
    <property type="project" value="UniProtKB-UniRule"/>
</dbReference>
<dbReference type="GO" id="GO:0051500">
    <property type="term" value="F:D-tyrosyl-tRNA(Tyr) deacylase activity"/>
    <property type="evidence" value="ECO:0007669"/>
    <property type="project" value="TreeGrafter"/>
</dbReference>
<keyword evidence="2" id="KW-0378">Hydrolase</keyword>
<dbReference type="EMBL" id="MGGM01000002">
    <property type="protein sequence ID" value="OGM30287.1"/>
    <property type="molecule type" value="Genomic_DNA"/>
</dbReference>
<dbReference type="FunFam" id="3.50.80.10:FF:000001">
    <property type="entry name" value="D-aminoacyl-tRNA deacylase"/>
    <property type="match status" value="1"/>
</dbReference>
<protein>
    <recommendedName>
        <fullName evidence="2">D-aminoacyl-tRNA deacylase</fullName>
        <shortName evidence="2">DTD</shortName>
        <ecNumber evidence="2">3.1.1.96</ecNumber>
    </recommendedName>
    <alternativeName>
        <fullName evidence="2">Gly-tRNA(Ala) deacylase</fullName>
        <ecNumber evidence="2">3.1.1.-</ecNumber>
    </alternativeName>
</protein>
<gene>
    <name evidence="2" type="primary">dtd</name>
    <name evidence="3" type="ORF">A2801_01425</name>
</gene>
<dbReference type="GO" id="GO:0005737">
    <property type="term" value="C:cytoplasm"/>
    <property type="evidence" value="ECO:0007669"/>
    <property type="project" value="UniProtKB-SubCell"/>
</dbReference>
<proteinExistence type="inferred from homology"/>
<evidence type="ECO:0000313" key="4">
    <source>
        <dbReference type="Proteomes" id="UP000177263"/>
    </source>
</evidence>
<dbReference type="PANTHER" id="PTHR10472:SF5">
    <property type="entry name" value="D-AMINOACYL-TRNA DEACYLASE 1"/>
    <property type="match status" value="1"/>
</dbReference>
<evidence type="ECO:0000256" key="2">
    <source>
        <dbReference type="HAMAP-Rule" id="MF_00518"/>
    </source>
</evidence>
<dbReference type="EC" id="3.1.1.-" evidence="2"/>
<dbReference type="InterPro" id="IPR003732">
    <property type="entry name" value="Daa-tRNA_deacyls_DTD"/>
</dbReference>
<comment type="subunit">
    <text evidence="2">Homodimer.</text>
</comment>
<feature type="short sequence motif" description="Gly-cisPro motif, important for rejection of L-amino acids" evidence="2">
    <location>
        <begin position="139"/>
        <end position="140"/>
    </location>
</feature>
<comment type="subcellular location">
    <subcellularLocation>
        <location evidence="2">Cytoplasm</location>
    </subcellularLocation>
</comment>
<keyword evidence="2" id="KW-0694">RNA-binding</keyword>
<keyword evidence="2" id="KW-0963">Cytoplasm</keyword>
<comment type="caution">
    <text evidence="3">The sequence shown here is derived from an EMBL/GenBank/DDBJ whole genome shotgun (WGS) entry which is preliminary data.</text>
</comment>
<dbReference type="NCBIfam" id="TIGR00256">
    <property type="entry name" value="D-aminoacyl-tRNA deacylase"/>
    <property type="match status" value="1"/>
</dbReference>
<dbReference type="SUPFAM" id="SSF69500">
    <property type="entry name" value="DTD-like"/>
    <property type="match status" value="1"/>
</dbReference>
<accession>A0A1F7YSP4</accession>
<dbReference type="Proteomes" id="UP000177263">
    <property type="component" value="Unassembled WGS sequence"/>
</dbReference>
<comment type="similarity">
    <text evidence="1 2">Belongs to the DTD family.</text>
</comment>
<dbReference type="GO" id="GO:0106026">
    <property type="term" value="F:Gly-tRNA(Ala) deacylase activity"/>
    <property type="evidence" value="ECO:0007669"/>
    <property type="project" value="UniProtKB-UniRule"/>
</dbReference>
<dbReference type="AlphaFoldDB" id="A0A1F7YSP4"/>
<evidence type="ECO:0000256" key="1">
    <source>
        <dbReference type="ARBA" id="ARBA00009673"/>
    </source>
</evidence>
<comment type="domain">
    <text evidence="2">A Gly-cisPro motif from one monomer fits into the active site of the other monomer to allow specific chiral rejection of L-amino acids.</text>
</comment>
<name>A0A1F7YSP4_9BACT</name>
<reference evidence="3 4" key="1">
    <citation type="journal article" date="2016" name="Nat. Commun.">
        <title>Thousands of microbial genomes shed light on interconnected biogeochemical processes in an aquifer system.</title>
        <authorList>
            <person name="Anantharaman K."/>
            <person name="Brown C.T."/>
            <person name="Hug L.A."/>
            <person name="Sharon I."/>
            <person name="Castelle C.J."/>
            <person name="Probst A.J."/>
            <person name="Thomas B.C."/>
            <person name="Singh A."/>
            <person name="Wilkins M.J."/>
            <person name="Karaoz U."/>
            <person name="Brodie E.L."/>
            <person name="Williams K.H."/>
            <person name="Hubbard S.S."/>
            <person name="Banfield J.F."/>
        </authorList>
    </citation>
    <scope>NUCLEOTIDE SEQUENCE [LARGE SCALE GENOMIC DNA]</scope>
</reference>
<dbReference type="HAMAP" id="MF_00518">
    <property type="entry name" value="Deacylase_Dtd"/>
    <property type="match status" value="1"/>
</dbReference>
<sequence length="148" mass="16436">MKLVVQRVESCTVETSENKKIVGSIECGLFILIGIKKGDTVDTAIKLARKVANLRIFSDTNGKMNHSALDQSKSILVVSQFTLNADTSRGQRPSFVTAEQPRRAQALYMEFVSELKSFGIDVQTGKFGEYMKIQTELDGPVTILFDEK</sequence>
<dbReference type="Pfam" id="PF02580">
    <property type="entry name" value="Tyr_Deacylase"/>
    <property type="match status" value="1"/>
</dbReference>